<dbReference type="PANTHER" id="PTHR34219:SF3">
    <property type="entry name" value="BLL7967 PROTEIN"/>
    <property type="match status" value="1"/>
</dbReference>
<keyword evidence="3" id="KW-1185">Reference proteome</keyword>
<organism evidence="2 3">
    <name type="scientific">Terriglobus albidus</name>
    <dbReference type="NCBI Taxonomy" id="1592106"/>
    <lineage>
        <taxon>Bacteria</taxon>
        <taxon>Pseudomonadati</taxon>
        <taxon>Acidobacteriota</taxon>
        <taxon>Terriglobia</taxon>
        <taxon>Terriglobales</taxon>
        <taxon>Acidobacteriaceae</taxon>
        <taxon>Terriglobus</taxon>
    </lineage>
</organism>
<dbReference type="EMBL" id="CP042806">
    <property type="protein sequence ID" value="QEE28997.1"/>
    <property type="molecule type" value="Genomic_DNA"/>
</dbReference>
<keyword evidence="1" id="KW-0472">Membrane</keyword>
<protein>
    <submittedName>
        <fullName evidence="2">PepSY domain-containing protein</fullName>
    </submittedName>
</protein>
<feature type="transmembrane region" description="Helical" evidence="1">
    <location>
        <begin position="87"/>
        <end position="108"/>
    </location>
</feature>
<proteinExistence type="predicted"/>
<reference evidence="2 3" key="1">
    <citation type="submission" date="2019-08" db="EMBL/GenBank/DDBJ databases">
        <title>Complete genome sequence of Terriglobus albidus strain ORNL.</title>
        <authorList>
            <person name="Podar M."/>
        </authorList>
    </citation>
    <scope>NUCLEOTIDE SEQUENCE [LARGE SCALE GENOMIC DNA]</scope>
    <source>
        <strain evidence="2 3">ORNL</strain>
    </source>
</reference>
<dbReference type="InterPro" id="IPR005625">
    <property type="entry name" value="PepSY-ass_TM"/>
</dbReference>
<dbReference type="KEGG" id="talb:FTW19_13905"/>
<feature type="transmembrane region" description="Helical" evidence="1">
    <location>
        <begin position="219"/>
        <end position="243"/>
    </location>
</feature>
<dbReference type="AlphaFoldDB" id="A0A5B9EF89"/>
<keyword evidence="1" id="KW-0812">Transmembrane</keyword>
<evidence type="ECO:0000313" key="3">
    <source>
        <dbReference type="Proteomes" id="UP000321820"/>
    </source>
</evidence>
<evidence type="ECO:0000256" key="1">
    <source>
        <dbReference type="SAM" id="Phobius"/>
    </source>
</evidence>
<gene>
    <name evidence="2" type="ORF">FTW19_13905</name>
</gene>
<keyword evidence="1" id="KW-1133">Transmembrane helix</keyword>
<feature type="transmembrane region" description="Helical" evidence="1">
    <location>
        <begin position="410"/>
        <end position="438"/>
    </location>
</feature>
<dbReference type="OrthoDB" id="9791166at2"/>
<dbReference type="PANTHER" id="PTHR34219">
    <property type="entry name" value="IRON-REGULATED INNER MEMBRANE PROTEIN-RELATED"/>
    <property type="match status" value="1"/>
</dbReference>
<name>A0A5B9EF89_9BACT</name>
<accession>A0A5B9EF89</accession>
<evidence type="ECO:0000313" key="2">
    <source>
        <dbReference type="EMBL" id="QEE28997.1"/>
    </source>
</evidence>
<feature type="transmembrane region" description="Helical" evidence="1">
    <location>
        <begin position="269"/>
        <end position="295"/>
    </location>
</feature>
<dbReference type="Pfam" id="PF03929">
    <property type="entry name" value="PepSY_TM"/>
    <property type="match status" value="1"/>
</dbReference>
<sequence>MRSAPRPISSRRSRSIGWNLRSSAGKSAVSKRFEAVYRSIAHTVKIQDCFCRILVLILDCFDPCFGETAPFIPKTRADRHRMNLRRLLFWFHLVIGLVVGLTICFFAVTGSLMAFQPQIITFAERKISVPEHRPEVPCLAPSESVRKLQPQIGAPPTSFEVFANPRTPAQVMTAPDRIFLADACTGELLGNGPSRVRAFFAHVRDLHRYAAYGGTRYEALHSITIAGNLGFPILILSGLILWIPRQWKKVHLRKALTIRGDLKARARDWNLHTVGGFWLALPLLVISLSGSVMAYDWVNALLYRVAGTPSPQGKEERPKTVDLGNVELLDKLLPLARETDPRWNSLTVRFPIAANSVPFALDEGSGSRPQQKTQLVLSKNGKLTKFDTFDKLPRGRQWRLYGRFLHTGEIFGWVGQSVAFLAALTAVLLVWTGFALSLRRFVAWRTRKARARERAPVLEAV</sequence>
<dbReference type="Proteomes" id="UP000321820">
    <property type="component" value="Chromosome"/>
</dbReference>